<dbReference type="GO" id="GO:0050660">
    <property type="term" value="F:flavin adenine dinucleotide binding"/>
    <property type="evidence" value="ECO:0007669"/>
    <property type="project" value="InterPro"/>
</dbReference>
<keyword evidence="2" id="KW-0285">Flavoprotein</keyword>
<evidence type="ECO:0000256" key="3">
    <source>
        <dbReference type="ARBA" id="ARBA00022827"/>
    </source>
</evidence>
<dbReference type="InterPro" id="IPR036188">
    <property type="entry name" value="FAD/NAD-bd_sf"/>
</dbReference>
<dbReference type="InterPro" id="IPR051820">
    <property type="entry name" value="FAD-binding_MO"/>
</dbReference>
<keyword evidence="8" id="KW-1185">Reference proteome</keyword>
<dbReference type="OrthoDB" id="66881at2759"/>
<reference evidence="8" key="1">
    <citation type="submission" date="2016-02" db="EMBL/GenBank/DDBJ databases">
        <title>Draft genome sequence of Microdochium bolleyi, a fungal endophyte of beachgrass.</title>
        <authorList>
            <consortium name="DOE Joint Genome Institute"/>
            <person name="David A.S."/>
            <person name="May G."/>
            <person name="Haridas S."/>
            <person name="Lim J."/>
            <person name="Wang M."/>
            <person name="Labutti K."/>
            <person name="Lipzen A."/>
            <person name="Barry K."/>
            <person name="Grigoriev I.V."/>
        </authorList>
    </citation>
    <scope>NUCLEOTIDE SEQUENCE [LARGE SCALE GENOMIC DNA]</scope>
    <source>
        <strain evidence="8">J235TASD1</strain>
    </source>
</reference>
<dbReference type="Pfam" id="PF00743">
    <property type="entry name" value="FMO-like"/>
    <property type="match status" value="1"/>
</dbReference>
<dbReference type="FunFam" id="3.50.50.60:FF:000228">
    <property type="entry name" value="FAD-containing monooxygenase EthA"/>
    <property type="match status" value="1"/>
</dbReference>
<keyword evidence="5" id="KW-0560">Oxidoreductase</keyword>
<comment type="cofactor">
    <cofactor evidence="1">
        <name>FAD</name>
        <dbReference type="ChEBI" id="CHEBI:57692"/>
    </cofactor>
</comment>
<dbReference type="SUPFAM" id="SSF51905">
    <property type="entry name" value="FAD/NAD(P)-binding domain"/>
    <property type="match status" value="2"/>
</dbReference>
<evidence type="ECO:0000256" key="5">
    <source>
        <dbReference type="ARBA" id="ARBA00023002"/>
    </source>
</evidence>
<keyword evidence="4" id="KW-0521">NADP</keyword>
<evidence type="ECO:0000313" key="7">
    <source>
        <dbReference type="EMBL" id="KXJ97318.1"/>
    </source>
</evidence>
<keyword evidence="6 7" id="KW-0503">Monooxygenase</keyword>
<accession>A0A136JJI5</accession>
<evidence type="ECO:0000313" key="8">
    <source>
        <dbReference type="Proteomes" id="UP000070501"/>
    </source>
</evidence>
<sequence length="496" mass="56288">MPTQHLDTLIIGAGISGINTAYRLQEGLPSADYAILESRDALGGTWDFWKYPGIRSDSDLHTFGFAWEPWPYENPVAEAGLILKYMNMCVTKYGIDSHIRFRHRVLSADWSTTQRRWTVVVDHNGKHTKFVGKFLVLGTGYYNYYKPLDSVIPGIDNFKGKVIHAQFWPKDYDYTDKKVILIGSGAAAVTILPAMVKGGASKVTMLQRSPSYIMAMANNDRAPFWVRKFLPLRFVTTWERMFHRIVPFLAVLFCHYYPQQARRFVIGLARKRLPKRVNWDPHFNPRYDPWKQRMCMAPDGDFYQCLQNPDKADVVTGVIKTVTETGIALEEGSAGVDDTKPQHLEADVIVAATGLNMNFGGFVDVRVDGDKVDWSRRFVWNGCMIQDVPCFFMMFGYTNASWTLGADDSARIMVRVRKYLASRGAEGACPRASKAQDLGEPITMWQLSSTYVQAGGAADRFPKYSRQGPWRPKTNPVKDWWHAQYGNVTDGLHLMG</sequence>
<keyword evidence="3" id="KW-0274">FAD</keyword>
<dbReference type="GO" id="GO:0004499">
    <property type="term" value="F:N,N-dimethylaniline monooxygenase activity"/>
    <property type="evidence" value="ECO:0007669"/>
    <property type="project" value="InterPro"/>
</dbReference>
<evidence type="ECO:0000256" key="1">
    <source>
        <dbReference type="ARBA" id="ARBA00001974"/>
    </source>
</evidence>
<evidence type="ECO:0000256" key="4">
    <source>
        <dbReference type="ARBA" id="ARBA00022857"/>
    </source>
</evidence>
<dbReference type="PANTHER" id="PTHR43872">
    <property type="entry name" value="MONOOXYGENASE, PUTATIVE (AFU_ORTHOLOGUE AFUA_8G02570)-RELATED"/>
    <property type="match status" value="1"/>
</dbReference>
<dbReference type="EMBL" id="KQ964245">
    <property type="protein sequence ID" value="KXJ97318.1"/>
    <property type="molecule type" value="Genomic_DNA"/>
</dbReference>
<protein>
    <submittedName>
        <fullName evidence="7">Putative flavin-binding monooxygenase</fullName>
    </submittedName>
</protein>
<dbReference type="Gene3D" id="3.50.50.60">
    <property type="entry name" value="FAD/NAD(P)-binding domain"/>
    <property type="match status" value="1"/>
</dbReference>
<dbReference type="InParanoid" id="A0A136JJI5"/>
<gene>
    <name evidence="7" type="ORF">Micbo1qcDRAFT_181830</name>
</gene>
<organism evidence="7 8">
    <name type="scientific">Microdochium bolleyi</name>
    <dbReference type="NCBI Taxonomy" id="196109"/>
    <lineage>
        <taxon>Eukaryota</taxon>
        <taxon>Fungi</taxon>
        <taxon>Dikarya</taxon>
        <taxon>Ascomycota</taxon>
        <taxon>Pezizomycotina</taxon>
        <taxon>Sordariomycetes</taxon>
        <taxon>Xylariomycetidae</taxon>
        <taxon>Xylariales</taxon>
        <taxon>Microdochiaceae</taxon>
        <taxon>Microdochium</taxon>
    </lineage>
</organism>
<evidence type="ECO:0000256" key="2">
    <source>
        <dbReference type="ARBA" id="ARBA00022630"/>
    </source>
</evidence>
<dbReference type="GO" id="GO:0050661">
    <property type="term" value="F:NADP binding"/>
    <property type="evidence" value="ECO:0007669"/>
    <property type="project" value="InterPro"/>
</dbReference>
<dbReference type="Proteomes" id="UP000070501">
    <property type="component" value="Unassembled WGS sequence"/>
</dbReference>
<proteinExistence type="predicted"/>
<evidence type="ECO:0000256" key="6">
    <source>
        <dbReference type="ARBA" id="ARBA00023033"/>
    </source>
</evidence>
<dbReference type="InterPro" id="IPR020946">
    <property type="entry name" value="Flavin_mOase-like"/>
</dbReference>
<dbReference type="AlphaFoldDB" id="A0A136JJI5"/>
<name>A0A136JJI5_9PEZI</name>
<dbReference type="PANTHER" id="PTHR43872:SF1">
    <property type="entry name" value="MONOOXYGENASE, PUTATIVE (AFU_ORTHOLOGUE AFUA_8G02570)-RELATED"/>
    <property type="match status" value="1"/>
</dbReference>